<gene>
    <name evidence="2" type="ORF">ABID56_001562</name>
</gene>
<proteinExistence type="predicted"/>
<dbReference type="EMBL" id="JBEPMX010000007">
    <property type="protein sequence ID" value="MET3683467.1"/>
    <property type="molecule type" value="Genomic_DNA"/>
</dbReference>
<keyword evidence="1" id="KW-0472">Membrane</keyword>
<evidence type="ECO:0000313" key="3">
    <source>
        <dbReference type="Proteomes" id="UP001549167"/>
    </source>
</evidence>
<accession>A0ABV2KV50</accession>
<feature type="transmembrane region" description="Helical" evidence="1">
    <location>
        <begin position="12"/>
        <end position="29"/>
    </location>
</feature>
<reference evidence="2 3" key="1">
    <citation type="submission" date="2024-06" db="EMBL/GenBank/DDBJ databases">
        <title>Genomic Encyclopedia of Type Strains, Phase IV (KMG-IV): sequencing the most valuable type-strain genomes for metagenomic binning, comparative biology and taxonomic classification.</title>
        <authorList>
            <person name="Goeker M."/>
        </authorList>
    </citation>
    <scope>NUCLEOTIDE SEQUENCE [LARGE SCALE GENOMIC DNA]</scope>
    <source>
        <strain evidence="2 3">DSM 23520</strain>
    </source>
</reference>
<keyword evidence="1" id="KW-1133">Transmembrane helix</keyword>
<evidence type="ECO:0000313" key="2">
    <source>
        <dbReference type="EMBL" id="MET3683467.1"/>
    </source>
</evidence>
<keyword evidence="1" id="KW-0812">Transmembrane</keyword>
<protein>
    <submittedName>
        <fullName evidence="2">Uncharacterized protein</fullName>
    </submittedName>
</protein>
<dbReference type="Proteomes" id="UP001549167">
    <property type="component" value="Unassembled WGS sequence"/>
</dbReference>
<name>A0ABV2KV50_9BACI</name>
<evidence type="ECO:0000256" key="1">
    <source>
        <dbReference type="SAM" id="Phobius"/>
    </source>
</evidence>
<sequence>MTRLMTNRFKNYTLIILAVLVVIGGIIIYQDASEDQRQYELFLNHFYHDLDMTIASIESLLDRYDESEGEIDRLDDRLSVINTRLEKAGTRLDSGDLFLDSSIRDAPRFFYHREVYRMGADGELRRDEVDQLQALLDELKTLADGMYSEERGQEDPDLAVDQFNELIRQLTRNDEAG</sequence>
<dbReference type="RefSeq" id="WP_354220042.1">
    <property type="nucleotide sequence ID" value="NZ_JBEPMX010000007.1"/>
</dbReference>
<organism evidence="2 3">
    <name type="scientific">Alkalibacillus flavidus</name>
    <dbReference type="NCBI Taxonomy" id="546021"/>
    <lineage>
        <taxon>Bacteria</taxon>
        <taxon>Bacillati</taxon>
        <taxon>Bacillota</taxon>
        <taxon>Bacilli</taxon>
        <taxon>Bacillales</taxon>
        <taxon>Bacillaceae</taxon>
        <taxon>Alkalibacillus</taxon>
    </lineage>
</organism>
<comment type="caution">
    <text evidence="2">The sequence shown here is derived from an EMBL/GenBank/DDBJ whole genome shotgun (WGS) entry which is preliminary data.</text>
</comment>
<keyword evidence="3" id="KW-1185">Reference proteome</keyword>